<feature type="chain" id="PRO_5039800607" description="DUF7689 domain-containing protein" evidence="1">
    <location>
        <begin position="20"/>
        <end position="801"/>
    </location>
</feature>
<reference evidence="5 6" key="1">
    <citation type="journal article" date="2019" name="Nat. Med.">
        <title>A library of human gut bacterial isolates paired with longitudinal multiomics data enables mechanistic microbiome research.</title>
        <authorList>
            <person name="Poyet M."/>
            <person name="Groussin M."/>
            <person name="Gibbons S.M."/>
            <person name="Avila-Pacheco J."/>
            <person name="Jiang X."/>
            <person name="Kearney S.M."/>
            <person name="Perrotta A.R."/>
            <person name="Berdy B."/>
            <person name="Zhao S."/>
            <person name="Lieberman T.D."/>
            <person name="Swanson P.K."/>
            <person name="Smith M."/>
            <person name="Roesemann S."/>
            <person name="Alexander J.E."/>
            <person name="Rich S.A."/>
            <person name="Livny J."/>
            <person name="Vlamakis H."/>
            <person name="Clish C."/>
            <person name="Bullock K."/>
            <person name="Deik A."/>
            <person name="Scott J."/>
            <person name="Pierce K.A."/>
            <person name="Xavier R.J."/>
            <person name="Alm E.J."/>
        </authorList>
    </citation>
    <scope>NUCLEOTIDE SEQUENCE [LARGE SCALE GENOMIC DNA]</scope>
    <source>
        <strain evidence="3 5">BIOML-A2</strain>
        <strain evidence="4 6">BIOML-A20</strain>
    </source>
</reference>
<evidence type="ECO:0000313" key="6">
    <source>
        <dbReference type="Proteomes" id="UP000441609"/>
    </source>
</evidence>
<feature type="domain" description="DUF7689" evidence="2">
    <location>
        <begin position="423"/>
        <end position="542"/>
    </location>
</feature>
<dbReference type="EMBL" id="WKNE01000001">
    <property type="protein sequence ID" value="MRZ53345.1"/>
    <property type="molecule type" value="Genomic_DNA"/>
</dbReference>
<evidence type="ECO:0000256" key="1">
    <source>
        <dbReference type="SAM" id="SignalP"/>
    </source>
</evidence>
<accession>A0A3E4MPD8</accession>
<keyword evidence="1" id="KW-0732">Signal</keyword>
<dbReference type="AlphaFoldDB" id="A0A3E4MPD8"/>
<organism evidence="3 5">
    <name type="scientific">Parabacteroides distasonis</name>
    <dbReference type="NCBI Taxonomy" id="823"/>
    <lineage>
        <taxon>Bacteria</taxon>
        <taxon>Pseudomonadati</taxon>
        <taxon>Bacteroidota</taxon>
        <taxon>Bacteroidia</taxon>
        <taxon>Bacteroidales</taxon>
        <taxon>Tannerellaceae</taxon>
        <taxon>Parabacteroides</taxon>
    </lineage>
</organism>
<dbReference type="Gene3D" id="2.60.120.260">
    <property type="entry name" value="Galactose-binding domain-like"/>
    <property type="match status" value="1"/>
</dbReference>
<proteinExistence type="predicted"/>
<dbReference type="Gene3D" id="2.60.120.380">
    <property type="match status" value="1"/>
</dbReference>
<gene>
    <name evidence="3" type="ORF">GKD68_01065</name>
    <name evidence="4" type="ORF">GKD70_12850</name>
</gene>
<sequence length="801" mass="89237">MKKTLSIFLLLSIKIAVFSQTSILEDNLMKDAEVAFLQINPTIGGDVTIESTKTELKGENIYKTFTINSSKNGDYYLNAWIMVPLTPEGYPEYKVEVNSIVVNSTLKPSKNNWQSVGLTDKKGKASTLTLEKGVNTISIIAKNPEIPSVEFVRLSTNPIKAEISDNNYQDYVAQIKSQPAIVASSQDLLNIADSSYIQTRGTGGQEYTYGLNMPLQYTTFKSFNLQAGQYYTFSATASNINYEFVIEVFNAQTPNAYSWSLYGKGNATIQVQTPVSGIYYVRIRAYNQLTTGSVTLKAVNNQYTYTNCPVGGNALTVNGSISGPRNFFTCNVTAGTIACIWVEEGTAVPGKITGYNMGYTAPSDYNWAGGSKCYLNGSAFRAGLISSYSSFSGNAKCDVYINLPQSDVTSVFPYLKTGDAIRTAPATQVYNCIAWTIDRTDDWIWPISVYSSYYKAGDPLASFDALYAQYNYTRQGSSVEKGVVALWGTSSTNFTHGSIKNNANSIYPHGYDWESKPGALMRTFHPKLSIRGEDYGAIQHYYIPIPNKSRNTVIKNKMEKATLSIIEQNNISLLKASMPAQIQQKFNDLYNNWELTWSNPIIATHSDPRKYAESQEYSTLLDLCKQIGESSILLITEKLSNGDLFAINLLEDLTLSEEQNKSLLIKVKESANKFAKTNNYYPSSIYSNALNYAKELLKRDDQKIKSSINSIKSKELNISSNLDISIKNNTLIITSKTIKPSKIDINIVDINGIELLKDSRNNISFDQKIIINLSFLKDGLYFINTKQENNYISKKIQINKN</sequence>
<dbReference type="OrthoDB" id="5683213at2"/>
<dbReference type="InterPro" id="IPR056106">
    <property type="entry name" value="DUF7689"/>
</dbReference>
<evidence type="ECO:0000259" key="2">
    <source>
        <dbReference type="Pfam" id="PF24738"/>
    </source>
</evidence>
<dbReference type="Proteomes" id="UP000432516">
    <property type="component" value="Unassembled WGS sequence"/>
</dbReference>
<dbReference type="Proteomes" id="UP000441609">
    <property type="component" value="Unassembled WGS sequence"/>
</dbReference>
<protein>
    <recommendedName>
        <fullName evidence="2">DUF7689 domain-containing protein</fullName>
    </recommendedName>
</protein>
<dbReference type="RefSeq" id="WP_005856129.1">
    <property type="nucleotide sequence ID" value="NZ_BQOC01000001.1"/>
</dbReference>
<evidence type="ECO:0000313" key="4">
    <source>
        <dbReference type="EMBL" id="MSB74158.1"/>
    </source>
</evidence>
<name>A0A3E4MPD8_PARDI</name>
<evidence type="ECO:0000313" key="3">
    <source>
        <dbReference type="EMBL" id="MRZ53345.1"/>
    </source>
</evidence>
<feature type="signal peptide" evidence="1">
    <location>
        <begin position="1"/>
        <end position="19"/>
    </location>
</feature>
<comment type="caution">
    <text evidence="3">The sequence shown here is derived from an EMBL/GenBank/DDBJ whole genome shotgun (WGS) entry which is preliminary data.</text>
</comment>
<dbReference type="EMBL" id="WKMO01000011">
    <property type="protein sequence ID" value="MSB74158.1"/>
    <property type="molecule type" value="Genomic_DNA"/>
</dbReference>
<evidence type="ECO:0000313" key="5">
    <source>
        <dbReference type="Proteomes" id="UP000432516"/>
    </source>
</evidence>
<dbReference type="Pfam" id="PF24738">
    <property type="entry name" value="DUF7689"/>
    <property type="match status" value="1"/>
</dbReference>